<feature type="transmembrane region" description="Helical" evidence="1">
    <location>
        <begin position="33"/>
        <end position="60"/>
    </location>
</feature>
<evidence type="ECO:0000313" key="2">
    <source>
        <dbReference type="EMBL" id="MDQ0895609.1"/>
    </source>
</evidence>
<proteinExistence type="predicted"/>
<sequence length="151" mass="14909">MLAHTDSRAVASAPMDLPTILAEAVAAPKPPNLWGALGCALAYSGALFATVDAFADMLLASGDGSSGRLSPALRLKSGSKLAAAAITVVSAGTVLALDANWFALTVLSVVFVILAGIGAIVLVRHRAHASVPSLGGDRGLGPDPVGADVGG</sequence>
<protein>
    <submittedName>
        <fullName evidence="2">Uncharacterized protein</fullName>
    </submittedName>
</protein>
<gene>
    <name evidence="2" type="ORF">QFZ26_003164</name>
</gene>
<organism evidence="2 3">
    <name type="scientific">Agromyces ramosus</name>
    <dbReference type="NCBI Taxonomy" id="33879"/>
    <lineage>
        <taxon>Bacteria</taxon>
        <taxon>Bacillati</taxon>
        <taxon>Actinomycetota</taxon>
        <taxon>Actinomycetes</taxon>
        <taxon>Micrococcales</taxon>
        <taxon>Microbacteriaceae</taxon>
        <taxon>Agromyces</taxon>
    </lineage>
</organism>
<keyword evidence="1" id="KW-1133">Transmembrane helix</keyword>
<evidence type="ECO:0000256" key="1">
    <source>
        <dbReference type="SAM" id="Phobius"/>
    </source>
</evidence>
<name>A0ABU0RC13_9MICO</name>
<keyword evidence="1" id="KW-0472">Membrane</keyword>
<feature type="transmembrane region" description="Helical" evidence="1">
    <location>
        <begin position="103"/>
        <end position="123"/>
    </location>
</feature>
<dbReference type="Proteomes" id="UP001239083">
    <property type="component" value="Unassembled WGS sequence"/>
</dbReference>
<accession>A0ABU0RC13</accession>
<keyword evidence="3" id="KW-1185">Reference proteome</keyword>
<evidence type="ECO:0000313" key="3">
    <source>
        <dbReference type="Proteomes" id="UP001239083"/>
    </source>
</evidence>
<reference evidence="2 3" key="1">
    <citation type="submission" date="2023-07" db="EMBL/GenBank/DDBJ databases">
        <title>Comparative genomics of wheat-associated soil bacteria to identify genetic determinants of phenazine resistance.</title>
        <authorList>
            <person name="Mouncey N."/>
        </authorList>
    </citation>
    <scope>NUCLEOTIDE SEQUENCE [LARGE SCALE GENOMIC DNA]</scope>
    <source>
        <strain evidence="2 3">V3I3</strain>
    </source>
</reference>
<comment type="caution">
    <text evidence="2">The sequence shown here is derived from an EMBL/GenBank/DDBJ whole genome shotgun (WGS) entry which is preliminary data.</text>
</comment>
<dbReference type="EMBL" id="JAUSYY010000001">
    <property type="protein sequence ID" value="MDQ0895609.1"/>
    <property type="molecule type" value="Genomic_DNA"/>
</dbReference>
<keyword evidence="1" id="KW-0812">Transmembrane</keyword>